<organism evidence="1 2">
    <name type="scientific">Pistacia integerrima</name>
    <dbReference type="NCBI Taxonomy" id="434235"/>
    <lineage>
        <taxon>Eukaryota</taxon>
        <taxon>Viridiplantae</taxon>
        <taxon>Streptophyta</taxon>
        <taxon>Embryophyta</taxon>
        <taxon>Tracheophyta</taxon>
        <taxon>Spermatophyta</taxon>
        <taxon>Magnoliopsida</taxon>
        <taxon>eudicotyledons</taxon>
        <taxon>Gunneridae</taxon>
        <taxon>Pentapetalae</taxon>
        <taxon>rosids</taxon>
        <taxon>malvids</taxon>
        <taxon>Sapindales</taxon>
        <taxon>Anacardiaceae</taxon>
        <taxon>Pistacia</taxon>
    </lineage>
</organism>
<keyword evidence="2" id="KW-1185">Reference proteome</keyword>
<sequence length="97" mass="10996">MLHRHKGHTPLVYFYRRPPLLASNKSNFFHSSLLKESLSKALVAFYPFAGRLVRDESGRLQNECKAKGVLFIKAETSCELKMSLKQVVLLKTGSCRA</sequence>
<reference evidence="2" key="1">
    <citation type="journal article" date="2023" name="G3 (Bethesda)">
        <title>Genome assembly and association tests identify interacting loci associated with vigor, precocity, and sex in interspecific pistachio rootstocks.</title>
        <authorList>
            <person name="Palmer W."/>
            <person name="Jacygrad E."/>
            <person name="Sagayaradj S."/>
            <person name="Cavanaugh K."/>
            <person name="Han R."/>
            <person name="Bertier L."/>
            <person name="Beede B."/>
            <person name="Kafkas S."/>
            <person name="Golino D."/>
            <person name="Preece J."/>
            <person name="Michelmore R."/>
        </authorList>
    </citation>
    <scope>NUCLEOTIDE SEQUENCE [LARGE SCALE GENOMIC DNA]</scope>
</reference>
<evidence type="ECO:0000313" key="1">
    <source>
        <dbReference type="EMBL" id="KAJ0030103.1"/>
    </source>
</evidence>
<dbReference type="Proteomes" id="UP001163603">
    <property type="component" value="Chromosome 8"/>
</dbReference>
<evidence type="ECO:0000313" key="2">
    <source>
        <dbReference type="Proteomes" id="UP001163603"/>
    </source>
</evidence>
<dbReference type="EMBL" id="CM047743">
    <property type="protein sequence ID" value="KAJ0030103.1"/>
    <property type="molecule type" value="Genomic_DNA"/>
</dbReference>
<proteinExistence type="predicted"/>
<gene>
    <name evidence="1" type="ORF">Pint_14404</name>
</gene>
<accession>A0ACC0Y7T4</accession>
<comment type="caution">
    <text evidence="1">The sequence shown here is derived from an EMBL/GenBank/DDBJ whole genome shotgun (WGS) entry which is preliminary data.</text>
</comment>
<protein>
    <submittedName>
        <fullName evidence="1">Uncharacterized protein</fullName>
    </submittedName>
</protein>
<name>A0ACC0Y7T4_9ROSI</name>